<comment type="caution">
    <text evidence="3">The sequence shown here is derived from an EMBL/GenBank/DDBJ whole genome shotgun (WGS) entry which is preliminary data.</text>
</comment>
<evidence type="ECO:0000256" key="2">
    <source>
        <dbReference type="SAM" id="SignalP"/>
    </source>
</evidence>
<dbReference type="AlphaFoldDB" id="A0A7Z0KZJ8"/>
<name>A0A7Z0KZJ8_9RHOB</name>
<dbReference type="Proteomes" id="UP000529417">
    <property type="component" value="Unassembled WGS sequence"/>
</dbReference>
<dbReference type="EMBL" id="JACBXS010000021">
    <property type="protein sequence ID" value="NYS25566.1"/>
    <property type="molecule type" value="Genomic_DNA"/>
</dbReference>
<evidence type="ECO:0000313" key="3">
    <source>
        <dbReference type="EMBL" id="NYS25566.1"/>
    </source>
</evidence>
<evidence type="ECO:0000256" key="1">
    <source>
        <dbReference type="SAM" id="MobiDB-lite"/>
    </source>
</evidence>
<gene>
    <name evidence="3" type="ORF">HUK65_11230</name>
</gene>
<feature type="signal peptide" evidence="2">
    <location>
        <begin position="1"/>
        <end position="24"/>
    </location>
</feature>
<proteinExistence type="predicted"/>
<organism evidence="3 4">
    <name type="scientific">Rhabdonatronobacter sediminivivens</name>
    <dbReference type="NCBI Taxonomy" id="2743469"/>
    <lineage>
        <taxon>Bacteria</taxon>
        <taxon>Pseudomonadati</taxon>
        <taxon>Pseudomonadota</taxon>
        <taxon>Alphaproteobacteria</taxon>
        <taxon>Rhodobacterales</taxon>
        <taxon>Paracoccaceae</taxon>
        <taxon>Rhabdonatronobacter</taxon>
    </lineage>
</organism>
<sequence>MRRAARFRHVSAGLVPLASAVLLAGCELALVPEADTPAPAESPAPPPAPEQQAATPSAPDDTVARYFAGIEARRISEGLLRTDVTADDVPFTARDVAENFVRIALYNEYVMVDGRPVSRATPAALRRWQAPVRMRLEFGESVPPSQRQQDRSEVAAYAARLGRLTGHPVSLAQGDGNFHVLVLSEAERRAIGPRLRDLVPGIDDDTMRIVTGMPLSTFCMVIAFSRHGGQVYTDAVAIIRAELQERTRRACFHEELAQGLGLPNDSVQARPSLFNDAAEFAVLTPHDELLLQILYDRRLRPGMREAQARPIVTRIVAELMGAES</sequence>
<feature type="region of interest" description="Disordered" evidence="1">
    <location>
        <begin position="35"/>
        <end position="59"/>
    </location>
</feature>
<dbReference type="InterPro" id="IPR021323">
    <property type="entry name" value="DUF2927"/>
</dbReference>
<feature type="compositionally biased region" description="Low complexity" evidence="1">
    <location>
        <begin position="50"/>
        <end position="59"/>
    </location>
</feature>
<feature type="compositionally biased region" description="Pro residues" evidence="1">
    <location>
        <begin position="40"/>
        <end position="49"/>
    </location>
</feature>
<dbReference type="PROSITE" id="PS51257">
    <property type="entry name" value="PROKAR_LIPOPROTEIN"/>
    <property type="match status" value="1"/>
</dbReference>
<dbReference type="Pfam" id="PF11150">
    <property type="entry name" value="DUF2927"/>
    <property type="match status" value="1"/>
</dbReference>
<reference evidence="3 4" key="1">
    <citation type="journal article" date="2000" name="Arch. Microbiol.">
        <title>Rhodobaca bogoriensis gen. nov. and sp. nov., an alkaliphilic purple nonsulfur bacterium from African Rift Valley soda lakes.</title>
        <authorList>
            <person name="Milford A.D."/>
            <person name="Achenbach L.A."/>
            <person name="Jung D.O."/>
            <person name="Madigan M.T."/>
        </authorList>
    </citation>
    <scope>NUCLEOTIDE SEQUENCE [LARGE SCALE GENOMIC DNA]</scope>
    <source>
        <strain evidence="3 4">2376</strain>
    </source>
</reference>
<feature type="chain" id="PRO_5031022660" evidence="2">
    <location>
        <begin position="25"/>
        <end position="324"/>
    </location>
</feature>
<protein>
    <submittedName>
        <fullName evidence="3">DUF2927 domain-containing protein</fullName>
    </submittedName>
</protein>
<keyword evidence="4" id="KW-1185">Reference proteome</keyword>
<dbReference type="RefSeq" id="WP_179906364.1">
    <property type="nucleotide sequence ID" value="NZ_JACBXS010000021.1"/>
</dbReference>
<keyword evidence="2" id="KW-0732">Signal</keyword>
<accession>A0A7Z0KZJ8</accession>
<evidence type="ECO:0000313" key="4">
    <source>
        <dbReference type="Proteomes" id="UP000529417"/>
    </source>
</evidence>